<proteinExistence type="predicted"/>
<protein>
    <recommendedName>
        <fullName evidence="4">Oligosaccharide repeat unit polymerase</fullName>
    </recommendedName>
</protein>
<feature type="transmembrane region" description="Helical" evidence="1">
    <location>
        <begin position="80"/>
        <end position="98"/>
    </location>
</feature>
<feature type="transmembrane region" description="Helical" evidence="1">
    <location>
        <begin position="172"/>
        <end position="191"/>
    </location>
</feature>
<keyword evidence="3" id="KW-1185">Reference proteome</keyword>
<feature type="transmembrane region" description="Helical" evidence="1">
    <location>
        <begin position="135"/>
        <end position="160"/>
    </location>
</feature>
<evidence type="ECO:0000313" key="2">
    <source>
        <dbReference type="EMBL" id="KAA1166423.1"/>
    </source>
</evidence>
<name>A0ABQ6RNG3_9GAMM</name>
<evidence type="ECO:0008006" key="4">
    <source>
        <dbReference type="Google" id="ProtNLM"/>
    </source>
</evidence>
<feature type="transmembrane region" description="Helical" evidence="1">
    <location>
        <begin position="315"/>
        <end position="331"/>
    </location>
</feature>
<keyword evidence="1" id="KW-0472">Membrane</keyword>
<feature type="transmembrane region" description="Helical" evidence="1">
    <location>
        <begin position="280"/>
        <end position="303"/>
    </location>
</feature>
<keyword evidence="1" id="KW-0812">Transmembrane</keyword>
<evidence type="ECO:0000313" key="3">
    <source>
        <dbReference type="Proteomes" id="UP000322915"/>
    </source>
</evidence>
<sequence length="367" mass="41659">MKSQDGVIKVDVNLIIGGFFTFLTIGNLIVAMSVASYFEHALFYTTYILNSVILLFAYSKLKPTFWSFEHDNQASLYIKIVGVLASCLIALIYFFQGMPDLIEFRTNNHHSLGIIWLLLNISLLVSPLGNSKKSYFYILVTLIGILLTGSRLYLLIYMVLTMLVFGVRLKSIKTILTLSVTVLLSTVLAVVRESGGGVNRDTLMYFLFELVERNVSLLNGILLQYKLCANSLEYSNPFGLLIPRVLYSDKELVFNIRAFMCFYDKKYVPAKSSGFFMSEYFIYFGNLGGAIISTLIVSVYAFLLVKFFNRLSYKFKLLCFPLLFLGVFGPIEGLYTASFQIGLMLFVIFCFYELMPKNEGHTFSSPR</sequence>
<dbReference type="EMBL" id="SEUJ01000033">
    <property type="protein sequence ID" value="KAA1166423.1"/>
    <property type="molecule type" value="Genomic_DNA"/>
</dbReference>
<feature type="transmembrane region" description="Helical" evidence="1">
    <location>
        <begin position="41"/>
        <end position="59"/>
    </location>
</feature>
<organism evidence="2 3">
    <name type="scientific">Pseudoalteromonas fuliginea</name>
    <dbReference type="NCBI Taxonomy" id="1872678"/>
    <lineage>
        <taxon>Bacteria</taxon>
        <taxon>Pseudomonadati</taxon>
        <taxon>Pseudomonadota</taxon>
        <taxon>Gammaproteobacteria</taxon>
        <taxon>Alteromonadales</taxon>
        <taxon>Pseudoalteromonadaceae</taxon>
        <taxon>Pseudoalteromonas</taxon>
    </lineage>
</organism>
<dbReference type="Proteomes" id="UP000322915">
    <property type="component" value="Unassembled WGS sequence"/>
</dbReference>
<feature type="transmembrane region" description="Helical" evidence="1">
    <location>
        <begin position="110"/>
        <end position="128"/>
    </location>
</feature>
<evidence type="ECO:0000256" key="1">
    <source>
        <dbReference type="SAM" id="Phobius"/>
    </source>
</evidence>
<keyword evidence="1" id="KW-1133">Transmembrane helix</keyword>
<accession>A0ABQ6RNG3</accession>
<dbReference type="RefSeq" id="WP_149604838.1">
    <property type="nucleotide sequence ID" value="NZ_SEUJ01000033.1"/>
</dbReference>
<gene>
    <name evidence="2" type="ORF">EU509_00365</name>
</gene>
<reference evidence="2 3" key="1">
    <citation type="submission" date="2019-01" db="EMBL/GenBank/DDBJ databases">
        <title>Genome sequences of marine Pseudoalteromonas species.</title>
        <authorList>
            <person name="Boraston A.B."/>
            <person name="Hehemann J.-H."/>
            <person name="Vickers C.J."/>
            <person name="Salama-Alber O."/>
            <person name="Abe K."/>
            <person name="Hettle A.J."/>
        </authorList>
    </citation>
    <scope>NUCLEOTIDE SEQUENCE [LARGE SCALE GENOMIC DNA]</scope>
    <source>
        <strain evidence="2 3">PS47</strain>
    </source>
</reference>
<feature type="transmembrane region" description="Helical" evidence="1">
    <location>
        <begin position="12"/>
        <end position="35"/>
    </location>
</feature>
<comment type="caution">
    <text evidence="2">The sequence shown here is derived from an EMBL/GenBank/DDBJ whole genome shotgun (WGS) entry which is preliminary data.</text>
</comment>